<comment type="similarity">
    <text evidence="1">Belongs to the YciI family.</text>
</comment>
<dbReference type="SUPFAM" id="SSF54909">
    <property type="entry name" value="Dimeric alpha+beta barrel"/>
    <property type="match status" value="1"/>
</dbReference>
<dbReference type="RefSeq" id="WP_120241080.1">
    <property type="nucleotide sequence ID" value="NZ_RAPQ01000011.1"/>
</dbReference>
<keyword evidence="4" id="KW-1185">Reference proteome</keyword>
<name>A0A419WSR6_9BACT</name>
<dbReference type="Gene3D" id="3.30.70.1060">
    <property type="entry name" value="Dimeric alpha+beta barrel"/>
    <property type="match status" value="1"/>
</dbReference>
<evidence type="ECO:0000313" key="3">
    <source>
        <dbReference type="EMBL" id="RKD98485.1"/>
    </source>
</evidence>
<dbReference type="OrthoDB" id="8481699at2"/>
<evidence type="ECO:0000256" key="1">
    <source>
        <dbReference type="ARBA" id="ARBA00007689"/>
    </source>
</evidence>
<comment type="caution">
    <text evidence="3">The sequence shown here is derived from an EMBL/GenBank/DDBJ whole genome shotgun (WGS) entry which is preliminary data.</text>
</comment>
<feature type="domain" description="YCII-related" evidence="2">
    <location>
        <begin position="67"/>
        <end position="129"/>
    </location>
</feature>
<dbReference type="AlphaFoldDB" id="A0A419WSR6"/>
<reference evidence="3 4" key="1">
    <citation type="submission" date="2018-09" db="EMBL/GenBank/DDBJ databases">
        <title>Genomic Encyclopedia of Archaeal and Bacterial Type Strains, Phase II (KMG-II): from individual species to whole genera.</title>
        <authorList>
            <person name="Goeker M."/>
        </authorList>
    </citation>
    <scope>NUCLEOTIDE SEQUENCE [LARGE SCALE GENOMIC DNA]</scope>
    <source>
        <strain evidence="3 4">DSM 21950</strain>
    </source>
</reference>
<accession>A0A419WSR6</accession>
<evidence type="ECO:0000259" key="2">
    <source>
        <dbReference type="Pfam" id="PF03795"/>
    </source>
</evidence>
<dbReference type="InterPro" id="IPR005545">
    <property type="entry name" value="YCII"/>
</dbReference>
<evidence type="ECO:0000313" key="4">
    <source>
        <dbReference type="Proteomes" id="UP000284531"/>
    </source>
</evidence>
<dbReference type="Proteomes" id="UP000284531">
    <property type="component" value="Unassembled WGS sequence"/>
</dbReference>
<gene>
    <name evidence="3" type="ORF">BXY64_3344</name>
</gene>
<dbReference type="EMBL" id="RAPQ01000011">
    <property type="protein sequence ID" value="RKD98485.1"/>
    <property type="molecule type" value="Genomic_DNA"/>
</dbReference>
<dbReference type="Pfam" id="PF03795">
    <property type="entry name" value="YCII"/>
    <property type="match status" value="1"/>
</dbReference>
<sequence>MKLIKYGLFIAFGFFLSCSSNQPTDNKVKNGYNVELATKLNADQYGMSKYVMAFLKRGPVRSQDSITAAELQKAHLENIESLADVGKLVLAGPFFDDGEIRGIYIFNVETIEEAKALTETDPAIKAGRLVMELHPWYGSAALKQVNEIHKSLQKQNVSEQ</sequence>
<dbReference type="PROSITE" id="PS51257">
    <property type="entry name" value="PROKAR_LIPOPROTEIN"/>
    <property type="match status" value="1"/>
</dbReference>
<proteinExistence type="inferred from homology"/>
<dbReference type="InterPro" id="IPR011008">
    <property type="entry name" value="Dimeric_a/b-barrel"/>
</dbReference>
<protein>
    <submittedName>
        <fullName evidence="3">Uncharacterized protein YciI</fullName>
    </submittedName>
</protein>
<organism evidence="3 4">
    <name type="scientific">Marinifilum flexuosum</name>
    <dbReference type="NCBI Taxonomy" id="1117708"/>
    <lineage>
        <taxon>Bacteria</taxon>
        <taxon>Pseudomonadati</taxon>
        <taxon>Bacteroidota</taxon>
        <taxon>Bacteroidia</taxon>
        <taxon>Marinilabiliales</taxon>
        <taxon>Marinifilaceae</taxon>
    </lineage>
</organism>